<dbReference type="SUPFAM" id="SSF48317">
    <property type="entry name" value="Acid phosphatase/Vanadium-dependent haloperoxidase"/>
    <property type="match status" value="1"/>
</dbReference>
<dbReference type="InterPro" id="IPR000326">
    <property type="entry name" value="PAP2/HPO"/>
</dbReference>
<feature type="transmembrane region" description="Helical" evidence="6">
    <location>
        <begin position="217"/>
        <end position="237"/>
    </location>
</feature>
<accession>A0A7I4Y3T5</accession>
<dbReference type="AlphaFoldDB" id="A0A7I4Y3T5"/>
<dbReference type="WBParaSite" id="HCON_00045400-00001">
    <property type="protein sequence ID" value="HCON_00045400-00001"/>
    <property type="gene ID" value="HCON_00045400"/>
</dbReference>
<dbReference type="PANTHER" id="PTHR10165">
    <property type="entry name" value="LIPID PHOSPHATE PHOSPHATASE"/>
    <property type="match status" value="1"/>
</dbReference>
<dbReference type="PANTHER" id="PTHR10165:SF103">
    <property type="entry name" value="PHOSPHOLIPID PHOSPHATASE HOMOLOG 1.2 HOMOLOG"/>
    <property type="match status" value="1"/>
</dbReference>
<protein>
    <submittedName>
        <fullName evidence="9">AcidPPc domain-containing protein</fullName>
    </submittedName>
</protein>
<dbReference type="InterPro" id="IPR036938">
    <property type="entry name" value="PAP2/HPO_sf"/>
</dbReference>
<dbReference type="CDD" id="cd03384">
    <property type="entry name" value="PAP2_wunen"/>
    <property type="match status" value="1"/>
</dbReference>
<dbReference type="OMA" id="MLYNLVM"/>
<feature type="transmembrane region" description="Helical" evidence="6">
    <location>
        <begin position="54"/>
        <end position="72"/>
    </location>
</feature>
<organism evidence="8 9">
    <name type="scientific">Haemonchus contortus</name>
    <name type="common">Barber pole worm</name>
    <dbReference type="NCBI Taxonomy" id="6289"/>
    <lineage>
        <taxon>Eukaryota</taxon>
        <taxon>Metazoa</taxon>
        <taxon>Ecdysozoa</taxon>
        <taxon>Nematoda</taxon>
        <taxon>Chromadorea</taxon>
        <taxon>Rhabditida</taxon>
        <taxon>Rhabditina</taxon>
        <taxon>Rhabditomorpha</taxon>
        <taxon>Strongyloidea</taxon>
        <taxon>Trichostrongylidae</taxon>
        <taxon>Haemonchus</taxon>
    </lineage>
</organism>
<evidence type="ECO:0000259" key="7">
    <source>
        <dbReference type="SMART" id="SM00014"/>
    </source>
</evidence>
<feature type="domain" description="Phosphatidic acid phosphatase type 2/haloperoxidase" evidence="7">
    <location>
        <begin position="153"/>
        <end position="294"/>
    </location>
</feature>
<evidence type="ECO:0000313" key="8">
    <source>
        <dbReference type="Proteomes" id="UP000025227"/>
    </source>
</evidence>
<dbReference type="GO" id="GO:0046839">
    <property type="term" value="P:phospholipid dephosphorylation"/>
    <property type="evidence" value="ECO:0007669"/>
    <property type="project" value="TreeGrafter"/>
</dbReference>
<comment type="similarity">
    <text evidence="2">Belongs to the PA-phosphatase related phosphoesterase family.</text>
</comment>
<evidence type="ECO:0000256" key="3">
    <source>
        <dbReference type="ARBA" id="ARBA00022692"/>
    </source>
</evidence>
<keyword evidence="4 6" id="KW-1133">Transmembrane helix</keyword>
<dbReference type="GO" id="GO:0007165">
    <property type="term" value="P:signal transduction"/>
    <property type="evidence" value="ECO:0007669"/>
    <property type="project" value="TreeGrafter"/>
</dbReference>
<evidence type="ECO:0000256" key="6">
    <source>
        <dbReference type="SAM" id="Phobius"/>
    </source>
</evidence>
<dbReference type="OrthoDB" id="8907274at2759"/>
<feature type="transmembrane region" description="Helical" evidence="6">
    <location>
        <begin position="99"/>
        <end position="118"/>
    </location>
</feature>
<dbReference type="SMART" id="SM00014">
    <property type="entry name" value="acidPPc"/>
    <property type="match status" value="1"/>
</dbReference>
<dbReference type="Pfam" id="PF01569">
    <property type="entry name" value="PAP2"/>
    <property type="match status" value="1"/>
</dbReference>
<evidence type="ECO:0000256" key="5">
    <source>
        <dbReference type="ARBA" id="ARBA00023136"/>
    </source>
</evidence>
<dbReference type="GO" id="GO:0005886">
    <property type="term" value="C:plasma membrane"/>
    <property type="evidence" value="ECO:0007669"/>
    <property type="project" value="TreeGrafter"/>
</dbReference>
<dbReference type="GO" id="GO:0006644">
    <property type="term" value="P:phospholipid metabolic process"/>
    <property type="evidence" value="ECO:0007669"/>
    <property type="project" value="InterPro"/>
</dbReference>
<evidence type="ECO:0000256" key="2">
    <source>
        <dbReference type="ARBA" id="ARBA00008816"/>
    </source>
</evidence>
<dbReference type="Proteomes" id="UP000025227">
    <property type="component" value="Unplaced"/>
</dbReference>
<evidence type="ECO:0000256" key="4">
    <source>
        <dbReference type="ARBA" id="ARBA00022989"/>
    </source>
</evidence>
<dbReference type="InterPro" id="IPR043216">
    <property type="entry name" value="PAP-like"/>
</dbReference>
<keyword evidence="5 6" id="KW-0472">Membrane</keyword>
<feature type="transmembrane region" description="Helical" evidence="6">
    <location>
        <begin position="249"/>
        <end position="267"/>
    </location>
</feature>
<comment type="subcellular location">
    <subcellularLocation>
        <location evidence="1">Membrane</location>
        <topology evidence="1">Multi-pass membrane protein</topology>
    </subcellularLocation>
</comment>
<evidence type="ECO:0000313" key="9">
    <source>
        <dbReference type="WBParaSite" id="HCON_00045400-00001"/>
    </source>
</evidence>
<reference evidence="9" key="1">
    <citation type="submission" date="2020-12" db="UniProtKB">
        <authorList>
            <consortium name="WormBaseParasite"/>
        </authorList>
    </citation>
    <scope>IDENTIFICATION</scope>
    <source>
        <strain evidence="9">MHco3</strain>
    </source>
</reference>
<dbReference type="GO" id="GO:0008195">
    <property type="term" value="F:phosphatidate phosphatase activity"/>
    <property type="evidence" value="ECO:0007669"/>
    <property type="project" value="TreeGrafter"/>
</dbReference>
<dbReference type="Gene3D" id="1.20.144.10">
    <property type="entry name" value="Phosphatidic acid phosphatase type 2/haloperoxidase"/>
    <property type="match status" value="1"/>
</dbReference>
<proteinExistence type="inferred from homology"/>
<evidence type="ECO:0000256" key="1">
    <source>
        <dbReference type="ARBA" id="ARBA00004141"/>
    </source>
</evidence>
<feature type="transmembrane region" description="Helical" evidence="6">
    <location>
        <begin position="279"/>
        <end position="300"/>
    </location>
</feature>
<sequence length="339" mass="38274">LLYFWCLISANSKRKLLQIKKRVGKTSSQFWFIIMAESVDVFSSDMKAINMRRFLADLVLLYGFGLIGGVLIPHLTGTYIRGFFCDDESIRYTYKQDTVTPAVLLLYVFLVMIAVVAATETYRSKIDPPNSISQYRLGNTSIQPTVIRIINYIGYSQIGFVCLYVVTNLTKNCLGRLRPNFLDVCKPLNITCQGHEYYDNYVCSGNPEMVAEARRSFFSGHSSFAMYASTFAAIYLYARIPRHTLCRTALPIIQTTLLGIGLLISYSRINDHKHHWSDVIIGILAGVGTAVYTCVVWAQMFTKPTEEVLPIHNIHSGYTDVTTGIPANTNQDYGNSRER</sequence>
<keyword evidence="8" id="KW-1185">Reference proteome</keyword>
<keyword evidence="3 6" id="KW-0812">Transmembrane</keyword>
<name>A0A7I4Y3T5_HAECO</name>